<comment type="caution">
    <text evidence="2">The sequence shown here is derived from an EMBL/GenBank/DDBJ whole genome shotgun (WGS) entry which is preliminary data.</text>
</comment>
<sequence length="311" mass="33868">MKIFTRYTLLFILTSFVYRLSSPIKVNAQNISLSVSPPVVEILLAPNQQLSQTFFLKSNTPDSLTIIPSLHLATPSDSFGHVTLDPSPAGNIPLAISSSLPLNQPFTLGDSPLSLTLTLEGATSDLPEDTYLALSFQTVAPSTADCSHPPCPDRLNVSSAISSLILTTLAPNNIIPTHVELTSFELPLLQDTALTLPLSPTLANQSPIMLRPNLTLTVLSPRGQVVETLPLPSELILGNSSRTYTSSWTPHWSNLGPYRFRLTATTAGGSTLTESEKVVWLIPLRFLILVFFLLLLIVIITRQIRTRLLAH</sequence>
<reference evidence="2 3" key="1">
    <citation type="journal article" date="2016" name="Nat. Commun.">
        <title>Thousands of microbial genomes shed light on interconnected biogeochemical processes in an aquifer system.</title>
        <authorList>
            <person name="Anantharaman K."/>
            <person name="Brown C.T."/>
            <person name="Hug L.A."/>
            <person name="Sharon I."/>
            <person name="Castelle C.J."/>
            <person name="Probst A.J."/>
            <person name="Thomas B.C."/>
            <person name="Singh A."/>
            <person name="Wilkins M.J."/>
            <person name="Karaoz U."/>
            <person name="Brodie E.L."/>
            <person name="Williams K.H."/>
            <person name="Hubbard S.S."/>
            <person name="Banfield J.F."/>
        </authorList>
    </citation>
    <scope>NUCLEOTIDE SEQUENCE [LARGE SCALE GENOMIC DNA]</scope>
</reference>
<accession>A0A1F5FZZ5</accession>
<dbReference type="Proteomes" id="UP000177921">
    <property type="component" value="Unassembled WGS sequence"/>
</dbReference>
<evidence type="ECO:0000256" key="1">
    <source>
        <dbReference type="SAM" id="Phobius"/>
    </source>
</evidence>
<name>A0A1F5FZZ5_9BACT</name>
<dbReference type="AlphaFoldDB" id="A0A1F5FZZ5"/>
<keyword evidence="1" id="KW-0472">Membrane</keyword>
<keyword evidence="1" id="KW-0812">Transmembrane</keyword>
<evidence type="ECO:0000313" key="3">
    <source>
        <dbReference type="Proteomes" id="UP000177921"/>
    </source>
</evidence>
<proteinExistence type="predicted"/>
<protein>
    <submittedName>
        <fullName evidence="2">Uncharacterized protein</fullName>
    </submittedName>
</protein>
<organism evidence="2 3">
    <name type="scientific">Candidatus Collierbacteria bacterium RIFOXYD1_FULL_46_26</name>
    <dbReference type="NCBI Taxonomy" id="1817732"/>
    <lineage>
        <taxon>Bacteria</taxon>
        <taxon>Candidatus Collieribacteriota</taxon>
    </lineage>
</organism>
<feature type="transmembrane region" description="Helical" evidence="1">
    <location>
        <begin position="278"/>
        <end position="300"/>
    </location>
</feature>
<evidence type="ECO:0000313" key="2">
    <source>
        <dbReference type="EMBL" id="OGD85181.1"/>
    </source>
</evidence>
<keyword evidence="1" id="KW-1133">Transmembrane helix</keyword>
<gene>
    <name evidence="2" type="ORF">A2618_00505</name>
</gene>
<dbReference type="EMBL" id="MFAR01000011">
    <property type="protein sequence ID" value="OGD85181.1"/>
    <property type="molecule type" value="Genomic_DNA"/>
</dbReference>